<dbReference type="AlphaFoldDB" id="A0A9D3W7U1"/>
<feature type="non-terminal residue" evidence="1">
    <location>
        <position position="1"/>
    </location>
</feature>
<protein>
    <recommendedName>
        <fullName evidence="3">Reverse transcriptase Ty1/copia-type domain-containing protein</fullName>
    </recommendedName>
</protein>
<organism evidence="1 2">
    <name type="scientific">Gossypium stocksii</name>
    <dbReference type="NCBI Taxonomy" id="47602"/>
    <lineage>
        <taxon>Eukaryota</taxon>
        <taxon>Viridiplantae</taxon>
        <taxon>Streptophyta</taxon>
        <taxon>Embryophyta</taxon>
        <taxon>Tracheophyta</taxon>
        <taxon>Spermatophyta</taxon>
        <taxon>Magnoliopsida</taxon>
        <taxon>eudicotyledons</taxon>
        <taxon>Gunneridae</taxon>
        <taxon>Pentapetalae</taxon>
        <taxon>rosids</taxon>
        <taxon>malvids</taxon>
        <taxon>Malvales</taxon>
        <taxon>Malvaceae</taxon>
        <taxon>Malvoideae</taxon>
        <taxon>Gossypium</taxon>
    </lineage>
</organism>
<gene>
    <name evidence="1" type="ORF">J1N35_007605</name>
</gene>
<sequence length="80" mass="9256">FSKAKVETTLFIKKDKDLLVVQIYVDDIIFGSTNDLLCQEFSKLMQAKYTKEMLKKFGMDTLKPQATPMSPFTKLDKNEE</sequence>
<feature type="non-terminal residue" evidence="1">
    <location>
        <position position="80"/>
    </location>
</feature>
<comment type="caution">
    <text evidence="1">The sequence shown here is derived from an EMBL/GenBank/DDBJ whole genome shotgun (WGS) entry which is preliminary data.</text>
</comment>
<dbReference type="EMBL" id="JAIQCV010000003">
    <property type="protein sequence ID" value="KAH1114227.1"/>
    <property type="molecule type" value="Genomic_DNA"/>
</dbReference>
<evidence type="ECO:0000313" key="2">
    <source>
        <dbReference type="Proteomes" id="UP000828251"/>
    </source>
</evidence>
<evidence type="ECO:0008006" key="3">
    <source>
        <dbReference type="Google" id="ProtNLM"/>
    </source>
</evidence>
<reference evidence="1 2" key="1">
    <citation type="journal article" date="2021" name="Plant Biotechnol. J.">
        <title>Multi-omics assisted identification of the key and species-specific regulatory components of drought-tolerant mechanisms in Gossypium stocksii.</title>
        <authorList>
            <person name="Yu D."/>
            <person name="Ke L."/>
            <person name="Zhang D."/>
            <person name="Wu Y."/>
            <person name="Sun Y."/>
            <person name="Mei J."/>
            <person name="Sun J."/>
            <person name="Sun Y."/>
        </authorList>
    </citation>
    <scope>NUCLEOTIDE SEQUENCE [LARGE SCALE GENOMIC DNA]</scope>
    <source>
        <strain evidence="2">cv. E1</strain>
        <tissue evidence="1">Leaf</tissue>
    </source>
</reference>
<keyword evidence="2" id="KW-1185">Reference proteome</keyword>
<proteinExistence type="predicted"/>
<name>A0A9D3W7U1_9ROSI</name>
<dbReference type="OrthoDB" id="999666at2759"/>
<accession>A0A9D3W7U1</accession>
<dbReference type="Proteomes" id="UP000828251">
    <property type="component" value="Unassembled WGS sequence"/>
</dbReference>
<evidence type="ECO:0000313" key="1">
    <source>
        <dbReference type="EMBL" id="KAH1114227.1"/>
    </source>
</evidence>